<proteinExistence type="predicted"/>
<feature type="transmembrane region" description="Helical" evidence="6">
    <location>
        <begin position="126"/>
        <end position="146"/>
    </location>
</feature>
<dbReference type="Pfam" id="PF03631">
    <property type="entry name" value="Virul_fac_BrkB"/>
    <property type="match status" value="1"/>
</dbReference>
<comment type="caution">
    <text evidence="7">The sequence shown here is derived from an EMBL/GenBank/DDBJ whole genome shotgun (WGS) entry which is preliminary data.</text>
</comment>
<dbReference type="Proteomes" id="UP000769780">
    <property type="component" value="Unassembled WGS sequence"/>
</dbReference>
<keyword evidence="4 6" id="KW-1133">Transmembrane helix</keyword>
<dbReference type="PANTHER" id="PTHR30213:SF0">
    <property type="entry name" value="UPF0761 MEMBRANE PROTEIN YIHY"/>
    <property type="match status" value="1"/>
</dbReference>
<name>A0ABS7K7V8_9BACI</name>
<evidence type="ECO:0000256" key="3">
    <source>
        <dbReference type="ARBA" id="ARBA00022692"/>
    </source>
</evidence>
<accession>A0ABS7K7V8</accession>
<evidence type="ECO:0000313" key="8">
    <source>
        <dbReference type="Proteomes" id="UP000769780"/>
    </source>
</evidence>
<comment type="subcellular location">
    <subcellularLocation>
        <location evidence="1">Cell membrane</location>
        <topology evidence="1">Multi-pass membrane protein</topology>
    </subcellularLocation>
</comment>
<evidence type="ECO:0000256" key="5">
    <source>
        <dbReference type="ARBA" id="ARBA00023136"/>
    </source>
</evidence>
<feature type="transmembrane region" description="Helical" evidence="6">
    <location>
        <begin position="170"/>
        <end position="190"/>
    </location>
</feature>
<keyword evidence="3 6" id="KW-0812">Transmembrane</keyword>
<keyword evidence="8" id="KW-1185">Reference proteome</keyword>
<sequence>MVDVSFFRRIWHRIYEDDVPALAAQLAYFLLLSLFPLLIFLVSLLPYLPITHHDIIDFIQDHTPVEQAGIINSSVEDVLNKNNTILSFSILATLWSASNGINAIVRAFNKAYRVEQARSIMVRIKSMFLTLGMIFVFIIALLLPVFGREIGEFLFSQFGLRGEFLSVWEALRWLISFFVLLIVFTGLYWIAPNVKMKCRHALPGAIVATIGWVVVSWGFSFYVNNFGQYTIIYGQIGGVIVLLIWLYLAAFIIIIGGEINAYFKEQKTKEC</sequence>
<organism evidence="7 8">
    <name type="scientific">Mesobacillus maritimus</name>
    <dbReference type="NCBI Taxonomy" id="1643336"/>
    <lineage>
        <taxon>Bacteria</taxon>
        <taxon>Bacillati</taxon>
        <taxon>Bacillota</taxon>
        <taxon>Bacilli</taxon>
        <taxon>Bacillales</taxon>
        <taxon>Bacillaceae</taxon>
        <taxon>Mesobacillus</taxon>
    </lineage>
</organism>
<reference evidence="7 8" key="1">
    <citation type="submission" date="2020-07" db="EMBL/GenBank/DDBJ databases">
        <title>Fungal Genomes of the International Space Station.</title>
        <authorList>
            <person name="Seuylemezian A."/>
            <person name="Singh N.K."/>
            <person name="Wood J."/>
            <person name="Venkateswaran K."/>
        </authorList>
    </citation>
    <scope>NUCLEOTIDE SEQUENCE [LARGE SCALE GENOMIC DNA]</scope>
    <source>
        <strain evidence="7 8">PL-B2</strain>
    </source>
</reference>
<gene>
    <name evidence="7" type="ORF">H0185_16015</name>
</gene>
<feature type="transmembrane region" description="Helical" evidence="6">
    <location>
        <begin position="235"/>
        <end position="257"/>
    </location>
</feature>
<evidence type="ECO:0000256" key="4">
    <source>
        <dbReference type="ARBA" id="ARBA00022989"/>
    </source>
</evidence>
<dbReference type="PIRSF" id="PIRSF035875">
    <property type="entry name" value="RNase_BN"/>
    <property type="match status" value="1"/>
</dbReference>
<evidence type="ECO:0000256" key="6">
    <source>
        <dbReference type="SAM" id="Phobius"/>
    </source>
</evidence>
<dbReference type="InterPro" id="IPR017039">
    <property type="entry name" value="Virul_fac_BrkB"/>
</dbReference>
<keyword evidence="2" id="KW-1003">Cell membrane</keyword>
<protein>
    <submittedName>
        <fullName evidence="7">YihY/virulence factor BrkB family protein</fullName>
    </submittedName>
</protein>
<evidence type="ECO:0000256" key="2">
    <source>
        <dbReference type="ARBA" id="ARBA00022475"/>
    </source>
</evidence>
<dbReference type="EMBL" id="JACWFH010000021">
    <property type="protein sequence ID" value="MBY0098305.1"/>
    <property type="molecule type" value="Genomic_DNA"/>
</dbReference>
<dbReference type="RefSeq" id="WP_221874522.1">
    <property type="nucleotide sequence ID" value="NZ_JACWFH010000021.1"/>
</dbReference>
<dbReference type="PANTHER" id="PTHR30213">
    <property type="entry name" value="INNER MEMBRANE PROTEIN YHJD"/>
    <property type="match status" value="1"/>
</dbReference>
<feature type="transmembrane region" description="Helical" evidence="6">
    <location>
        <begin position="85"/>
        <end position="105"/>
    </location>
</feature>
<keyword evidence="5 6" id="KW-0472">Membrane</keyword>
<evidence type="ECO:0000313" key="7">
    <source>
        <dbReference type="EMBL" id="MBY0098305.1"/>
    </source>
</evidence>
<feature type="transmembrane region" description="Helical" evidence="6">
    <location>
        <begin position="21"/>
        <end position="45"/>
    </location>
</feature>
<dbReference type="NCBIfam" id="TIGR00765">
    <property type="entry name" value="yihY_not_rbn"/>
    <property type="match status" value="1"/>
</dbReference>
<evidence type="ECO:0000256" key="1">
    <source>
        <dbReference type="ARBA" id="ARBA00004651"/>
    </source>
</evidence>
<feature type="transmembrane region" description="Helical" evidence="6">
    <location>
        <begin position="202"/>
        <end position="223"/>
    </location>
</feature>